<dbReference type="InterPro" id="IPR006664">
    <property type="entry name" value="OMP_bac"/>
</dbReference>
<dbReference type="Pfam" id="PF00691">
    <property type="entry name" value="OmpA"/>
    <property type="match status" value="1"/>
</dbReference>
<dbReference type="Gene3D" id="3.30.1330.60">
    <property type="entry name" value="OmpA-like domain"/>
    <property type="match status" value="1"/>
</dbReference>
<evidence type="ECO:0000256" key="3">
    <source>
        <dbReference type="ARBA" id="ARBA00023237"/>
    </source>
</evidence>
<evidence type="ECO:0000256" key="4">
    <source>
        <dbReference type="PROSITE-ProRule" id="PRU00473"/>
    </source>
</evidence>
<dbReference type="RefSeq" id="WP_344953694.1">
    <property type="nucleotide sequence ID" value="NZ_BAABCX010000001.1"/>
</dbReference>
<dbReference type="InterPro" id="IPR036737">
    <property type="entry name" value="OmpA-like_sf"/>
</dbReference>
<keyword evidence="2 4" id="KW-0472">Membrane</keyword>
<dbReference type="InterPro" id="IPR028974">
    <property type="entry name" value="TSP_type-3_rpt"/>
</dbReference>
<name>A0ABP6V1N9_9GAMM</name>
<keyword evidence="5" id="KW-0732">Signal</keyword>
<dbReference type="CDD" id="cd07185">
    <property type="entry name" value="OmpA_C-like"/>
    <property type="match status" value="1"/>
</dbReference>
<feature type="chain" id="PRO_5046264467" evidence="5">
    <location>
        <begin position="21"/>
        <end position="197"/>
    </location>
</feature>
<keyword evidence="8" id="KW-1185">Reference proteome</keyword>
<reference evidence="8" key="1">
    <citation type="journal article" date="2019" name="Int. J. Syst. Evol. Microbiol.">
        <title>The Global Catalogue of Microorganisms (GCM) 10K type strain sequencing project: providing services to taxonomists for standard genome sequencing and annotation.</title>
        <authorList>
            <consortium name="The Broad Institute Genomics Platform"/>
            <consortium name="The Broad Institute Genome Sequencing Center for Infectious Disease"/>
            <person name="Wu L."/>
            <person name="Ma J."/>
        </authorList>
    </citation>
    <scope>NUCLEOTIDE SEQUENCE [LARGE SCALE GENOMIC DNA]</scope>
    <source>
        <strain evidence="8">JCM 17110</strain>
    </source>
</reference>
<sequence>MKSWILMLLLLPLTGCSLTAEPERETVSAFDLTDPDWDGVINAREQCGDSPNGAEVDNVGCHEGMSQVLKQDLLVLFAHDSSAIKPEYRSVINDMARFMEQTPGKLLLIEGHASKVGSEEYNLALSKRRAEAVRAELIKGGISGDRLDIIGFGESKPLIMVENEEDEESAAANRRVVGALADSREGIRMRWTVYSME</sequence>
<dbReference type="EMBL" id="BAABCX010000001">
    <property type="protein sequence ID" value="GAA3526247.1"/>
    <property type="molecule type" value="Genomic_DNA"/>
</dbReference>
<comment type="subcellular location">
    <subcellularLocation>
        <location evidence="1">Cell outer membrane</location>
    </subcellularLocation>
</comment>
<evidence type="ECO:0000313" key="7">
    <source>
        <dbReference type="EMBL" id="GAA3526247.1"/>
    </source>
</evidence>
<evidence type="ECO:0000259" key="6">
    <source>
        <dbReference type="PROSITE" id="PS51123"/>
    </source>
</evidence>
<dbReference type="PROSITE" id="PS51123">
    <property type="entry name" value="OMPA_2"/>
    <property type="match status" value="1"/>
</dbReference>
<comment type="caution">
    <text evidence="7">The sequence shown here is derived from an EMBL/GenBank/DDBJ whole genome shotgun (WGS) entry which is preliminary data.</text>
</comment>
<gene>
    <name evidence="7" type="ORF">GCM10022394_01690</name>
</gene>
<dbReference type="InterPro" id="IPR050330">
    <property type="entry name" value="Bact_OuterMem_StrucFunc"/>
</dbReference>
<dbReference type="PANTHER" id="PTHR30329:SF21">
    <property type="entry name" value="LIPOPROTEIN YIAD-RELATED"/>
    <property type="match status" value="1"/>
</dbReference>
<evidence type="ECO:0000256" key="1">
    <source>
        <dbReference type="ARBA" id="ARBA00004442"/>
    </source>
</evidence>
<evidence type="ECO:0000256" key="5">
    <source>
        <dbReference type="SAM" id="SignalP"/>
    </source>
</evidence>
<organism evidence="7 8">
    <name type="scientific">Zobellella aerophila</name>
    <dbReference type="NCBI Taxonomy" id="870480"/>
    <lineage>
        <taxon>Bacteria</taxon>
        <taxon>Pseudomonadati</taxon>
        <taxon>Pseudomonadota</taxon>
        <taxon>Gammaproteobacteria</taxon>
        <taxon>Aeromonadales</taxon>
        <taxon>Aeromonadaceae</taxon>
        <taxon>Zobellella</taxon>
    </lineage>
</organism>
<proteinExistence type="predicted"/>
<dbReference type="Proteomes" id="UP001500795">
    <property type="component" value="Unassembled WGS sequence"/>
</dbReference>
<feature type="signal peptide" evidence="5">
    <location>
        <begin position="1"/>
        <end position="20"/>
    </location>
</feature>
<dbReference type="PANTHER" id="PTHR30329">
    <property type="entry name" value="STATOR ELEMENT OF FLAGELLAR MOTOR COMPLEX"/>
    <property type="match status" value="1"/>
</dbReference>
<accession>A0ABP6V1N9</accession>
<protein>
    <submittedName>
        <fullName evidence="7">OmpA family protein</fullName>
    </submittedName>
</protein>
<evidence type="ECO:0000256" key="2">
    <source>
        <dbReference type="ARBA" id="ARBA00023136"/>
    </source>
</evidence>
<keyword evidence="3" id="KW-0998">Cell outer membrane</keyword>
<dbReference type="PRINTS" id="PR01021">
    <property type="entry name" value="OMPADOMAIN"/>
</dbReference>
<dbReference type="SUPFAM" id="SSF103088">
    <property type="entry name" value="OmpA-like"/>
    <property type="match status" value="1"/>
</dbReference>
<feature type="domain" description="OmpA-like" evidence="6">
    <location>
        <begin position="64"/>
        <end position="184"/>
    </location>
</feature>
<dbReference type="InterPro" id="IPR006665">
    <property type="entry name" value="OmpA-like"/>
</dbReference>
<dbReference type="SUPFAM" id="SSF103647">
    <property type="entry name" value="TSP type-3 repeat"/>
    <property type="match status" value="1"/>
</dbReference>
<evidence type="ECO:0000313" key="8">
    <source>
        <dbReference type="Proteomes" id="UP001500795"/>
    </source>
</evidence>